<accession>A0ABV6QWU3</accession>
<dbReference type="RefSeq" id="WP_380056626.1">
    <property type="nucleotide sequence ID" value="NZ_JBHLTC010000041.1"/>
</dbReference>
<name>A0ABV6QWU3_9ACTN</name>
<keyword evidence="1" id="KW-0812">Transmembrane</keyword>
<evidence type="ECO:0000256" key="1">
    <source>
        <dbReference type="SAM" id="Phobius"/>
    </source>
</evidence>
<feature type="transmembrane region" description="Helical" evidence="1">
    <location>
        <begin position="79"/>
        <end position="98"/>
    </location>
</feature>
<feature type="transmembrane region" description="Helical" evidence="1">
    <location>
        <begin position="12"/>
        <end position="34"/>
    </location>
</feature>
<protein>
    <recommendedName>
        <fullName evidence="4">DUF5668 domain-containing protein</fullName>
    </recommendedName>
</protein>
<sequence>MTAPVVPRWRQAGRVIGVVFTVVVILLQIVLLVQNDRPRWWIAWPVALLILFAGLLWWSRGQFRGASKDHPIEARSRRGLAMSVTWLLILTGLMIRSANFGGSWLLLGVYAIGVLFTIGAVAEAAMIAPRDERGEQAPDGPAEDLPAP</sequence>
<reference evidence="2 3" key="1">
    <citation type="submission" date="2024-09" db="EMBL/GenBank/DDBJ databases">
        <authorList>
            <person name="Sun Q."/>
            <person name="Mori K."/>
        </authorList>
    </citation>
    <scope>NUCLEOTIDE SEQUENCE [LARGE SCALE GENOMIC DNA]</scope>
    <source>
        <strain evidence="2 3">CGMCC 1.15906</strain>
    </source>
</reference>
<dbReference type="Proteomes" id="UP001589890">
    <property type="component" value="Unassembled WGS sequence"/>
</dbReference>
<comment type="caution">
    <text evidence="2">The sequence shown here is derived from an EMBL/GenBank/DDBJ whole genome shotgun (WGS) entry which is preliminary data.</text>
</comment>
<organism evidence="2 3">
    <name type="scientific">Kribbella deserti</name>
    <dbReference type="NCBI Taxonomy" id="1926257"/>
    <lineage>
        <taxon>Bacteria</taxon>
        <taxon>Bacillati</taxon>
        <taxon>Actinomycetota</taxon>
        <taxon>Actinomycetes</taxon>
        <taxon>Propionibacteriales</taxon>
        <taxon>Kribbellaceae</taxon>
        <taxon>Kribbella</taxon>
    </lineage>
</organism>
<feature type="transmembrane region" description="Helical" evidence="1">
    <location>
        <begin position="40"/>
        <end position="58"/>
    </location>
</feature>
<keyword evidence="1" id="KW-1133">Transmembrane helix</keyword>
<evidence type="ECO:0000313" key="2">
    <source>
        <dbReference type="EMBL" id="MFC0629114.1"/>
    </source>
</evidence>
<keyword evidence="1" id="KW-0472">Membrane</keyword>
<feature type="transmembrane region" description="Helical" evidence="1">
    <location>
        <begin position="104"/>
        <end position="128"/>
    </location>
</feature>
<proteinExistence type="predicted"/>
<gene>
    <name evidence="2" type="ORF">ACFFGN_33930</name>
</gene>
<dbReference type="EMBL" id="JBHLTC010000041">
    <property type="protein sequence ID" value="MFC0629114.1"/>
    <property type="molecule type" value="Genomic_DNA"/>
</dbReference>
<evidence type="ECO:0000313" key="3">
    <source>
        <dbReference type="Proteomes" id="UP001589890"/>
    </source>
</evidence>
<keyword evidence="3" id="KW-1185">Reference proteome</keyword>
<evidence type="ECO:0008006" key="4">
    <source>
        <dbReference type="Google" id="ProtNLM"/>
    </source>
</evidence>